<feature type="transmembrane region" description="Helical" evidence="1">
    <location>
        <begin position="57"/>
        <end position="75"/>
    </location>
</feature>
<organism evidence="2 3">
    <name type="scientific">Penicillium thymicola</name>
    <dbReference type="NCBI Taxonomy" id="293382"/>
    <lineage>
        <taxon>Eukaryota</taxon>
        <taxon>Fungi</taxon>
        <taxon>Dikarya</taxon>
        <taxon>Ascomycota</taxon>
        <taxon>Pezizomycotina</taxon>
        <taxon>Eurotiomycetes</taxon>
        <taxon>Eurotiomycetidae</taxon>
        <taxon>Eurotiales</taxon>
        <taxon>Aspergillaceae</taxon>
        <taxon>Penicillium</taxon>
    </lineage>
</organism>
<reference evidence="2" key="2">
    <citation type="journal article" date="2016" name="Fungal Biol.">
        <title>Ochratoxin A production by Penicillium thymicola.</title>
        <authorList>
            <person name="Nguyen H.D.T."/>
            <person name="McMullin D.R."/>
            <person name="Ponomareva E."/>
            <person name="Riley R."/>
            <person name="Pomraning K.R."/>
            <person name="Baker S.E."/>
            <person name="Seifert K.A."/>
        </authorList>
    </citation>
    <scope>NUCLEOTIDE SEQUENCE</scope>
    <source>
        <strain evidence="2">DAOM 180753</strain>
    </source>
</reference>
<accession>A0AAI9XA81</accession>
<keyword evidence="3" id="KW-1185">Reference proteome</keyword>
<name>A0AAI9XA81_PENTH</name>
<dbReference type="EMBL" id="LACB01000074">
    <property type="protein sequence ID" value="KAJ9489791.1"/>
    <property type="molecule type" value="Genomic_DNA"/>
</dbReference>
<dbReference type="Proteomes" id="UP001227192">
    <property type="component" value="Unassembled WGS sequence"/>
</dbReference>
<evidence type="ECO:0000313" key="3">
    <source>
        <dbReference type="Proteomes" id="UP001227192"/>
    </source>
</evidence>
<reference evidence="2" key="1">
    <citation type="submission" date="2015-06" db="EMBL/GenBank/DDBJ databases">
        <authorList>
            <person name="Nguyen H."/>
        </authorList>
    </citation>
    <scope>NUCLEOTIDE SEQUENCE</scope>
    <source>
        <strain evidence="2">DAOM 180753</strain>
    </source>
</reference>
<keyword evidence="1" id="KW-0812">Transmembrane</keyword>
<sequence>MCTQALGRAIGTMLREAIHTSPKAKKKCSSNVIRSLGSNLPSTIFILGHAIKAPRILILFGIAVNMTSSAISTIISERLQHRSEKQPQVSSLG</sequence>
<gene>
    <name evidence="2" type="ORF">VN97_g3477</name>
</gene>
<comment type="caution">
    <text evidence="2">The sequence shown here is derived from an EMBL/GenBank/DDBJ whole genome shotgun (WGS) entry which is preliminary data.</text>
</comment>
<evidence type="ECO:0000256" key="1">
    <source>
        <dbReference type="SAM" id="Phobius"/>
    </source>
</evidence>
<dbReference type="AlphaFoldDB" id="A0AAI9XA81"/>
<keyword evidence="1" id="KW-1133">Transmembrane helix</keyword>
<proteinExistence type="predicted"/>
<evidence type="ECO:0000313" key="2">
    <source>
        <dbReference type="EMBL" id="KAJ9489791.1"/>
    </source>
</evidence>
<keyword evidence="1" id="KW-0472">Membrane</keyword>
<protein>
    <submittedName>
        <fullName evidence="2">Uncharacterized protein</fullName>
    </submittedName>
</protein>